<dbReference type="InterPro" id="IPR027417">
    <property type="entry name" value="P-loop_NTPase"/>
</dbReference>
<reference evidence="1" key="1">
    <citation type="submission" date="2021-11" db="EMBL/GenBank/DDBJ databases">
        <title>Isoprene-degrading acetogen.</title>
        <authorList>
            <person name="Yang Y."/>
            <person name="Jin H."/>
            <person name="Yan J."/>
        </authorList>
    </citation>
    <scope>NUCLEOTIDE SEQUENCE</scope>
    <source>
        <strain evidence="1">Berkeley</strain>
    </source>
</reference>
<dbReference type="Gene3D" id="3.40.50.300">
    <property type="entry name" value="P-loop containing nucleotide triphosphate hydrolases"/>
    <property type="match status" value="1"/>
</dbReference>
<evidence type="ECO:0000313" key="1">
    <source>
        <dbReference type="EMBL" id="UYO61328.1"/>
    </source>
</evidence>
<dbReference type="Proteomes" id="UP001163550">
    <property type="component" value="Chromosome"/>
</dbReference>
<evidence type="ECO:0008006" key="3">
    <source>
        <dbReference type="Google" id="ProtNLM"/>
    </source>
</evidence>
<dbReference type="RefSeq" id="WP_228883475.1">
    <property type="nucleotide sequence ID" value="NZ_CABIIK010000056.1"/>
</dbReference>
<organism evidence="1 2">
    <name type="scientific">Acetobacterium wieringae</name>
    <dbReference type="NCBI Taxonomy" id="52694"/>
    <lineage>
        <taxon>Bacteria</taxon>
        <taxon>Bacillati</taxon>
        <taxon>Bacillota</taxon>
        <taxon>Clostridia</taxon>
        <taxon>Eubacteriales</taxon>
        <taxon>Eubacteriaceae</taxon>
        <taxon>Acetobacterium</taxon>
    </lineage>
</organism>
<sequence length="370" mass="42923">MIDVKKQLLEDLNQLKLDNSVLQPNITYDNRKYQQPEMIIIGLEKDCTIYKRTFIKYQFIQLKKRSISKKFESWIGYDDFNGDLIQVHLCLCGRKADQCDAMENFMNNRAKKVSSKNRFSFRCPSIAVIGSDGSGKSTVTTDLEKWFSKKLDCRRYYLGSGDHYNPIYKQGLRTIVRWFGRSRSSNEQQAVKTGKGQLKKTPARVLKKGLKKGYCHLNAFYLYRISVHSLKQLKKSNDFSKNGGISLFDRFPQNQFMGINDGPKIRKAYRTINSPIINCLMQMEEKNIGRCVKMSPDLVIKLIVSPEIAVTRKPDHSILELERKADIIHTLSFRDAVIYNVDASQEYEVEIKAIKKLIWDFLFQSSKTNF</sequence>
<evidence type="ECO:0000313" key="2">
    <source>
        <dbReference type="Proteomes" id="UP001163550"/>
    </source>
</evidence>
<name>A0ABY6HA19_9FIRM</name>
<keyword evidence="2" id="KW-1185">Reference proteome</keyword>
<dbReference type="EMBL" id="CP087994">
    <property type="protein sequence ID" value="UYO61328.1"/>
    <property type="molecule type" value="Genomic_DNA"/>
</dbReference>
<accession>A0ABY6HA19</accession>
<dbReference type="SUPFAM" id="SSF52540">
    <property type="entry name" value="P-loop containing nucleoside triphosphate hydrolases"/>
    <property type="match status" value="1"/>
</dbReference>
<gene>
    <name evidence="1" type="ORF">LNN31_11070</name>
</gene>
<protein>
    <recommendedName>
        <fullName evidence="3">Thymidylate kinase</fullName>
    </recommendedName>
</protein>
<proteinExistence type="predicted"/>